<name>A0ACC3YDM9_COLTU</name>
<gene>
    <name evidence="1" type="ORF">CTRU02_215167</name>
</gene>
<sequence>MSLNRIAVYGHRGWATARIVAALIDSGAAITVLHRAESDTSNIPAGVPKIEVDVFDEDALVKALQSIDIVLSLVGDRDVDKEHGFVKAIPRTNVKLFVPSDLGLQYGEEGNLIPIIKQKDDLQRAVRDAGIPMTRILIGNFAEFTLGCCAMGVDLGRNRIVHTINSAQEKANMTTIYSTRDYVGAGYASIFTSNDISQIQNRTITLSELAPTGDEIAAAMTQKNGAEPEVFTHSREKVQKAFEDGIRAGELVAPAWFYRKIWGTGELMKMLSSDVWDVPGYQKATLHHLIVEEKIEAYRDLPLSIAKYLEDDMF</sequence>
<dbReference type="Proteomes" id="UP000805649">
    <property type="component" value="Unassembled WGS sequence"/>
</dbReference>
<organism evidence="1 2">
    <name type="scientific">Colletotrichum truncatum</name>
    <name type="common">Anthracnose fungus</name>
    <name type="synonym">Colletotrichum capsici</name>
    <dbReference type="NCBI Taxonomy" id="5467"/>
    <lineage>
        <taxon>Eukaryota</taxon>
        <taxon>Fungi</taxon>
        <taxon>Dikarya</taxon>
        <taxon>Ascomycota</taxon>
        <taxon>Pezizomycotina</taxon>
        <taxon>Sordariomycetes</taxon>
        <taxon>Hypocreomycetidae</taxon>
        <taxon>Glomerellales</taxon>
        <taxon>Glomerellaceae</taxon>
        <taxon>Colletotrichum</taxon>
        <taxon>Colletotrichum truncatum species complex</taxon>
    </lineage>
</organism>
<keyword evidence="2" id="KW-1185">Reference proteome</keyword>
<comment type="caution">
    <text evidence="1">The sequence shown here is derived from an EMBL/GenBank/DDBJ whole genome shotgun (WGS) entry which is preliminary data.</text>
</comment>
<reference evidence="1 2" key="1">
    <citation type="journal article" date="2020" name="Phytopathology">
        <title>Genome Sequence Resources of Colletotrichum truncatum, C. plurivorum, C. musicola, and C. sojae: Four Species Pathogenic to Soybean (Glycine max).</title>
        <authorList>
            <person name="Rogerio F."/>
            <person name="Boufleur T.R."/>
            <person name="Ciampi-Guillardi M."/>
            <person name="Sukno S.A."/>
            <person name="Thon M.R."/>
            <person name="Massola Junior N.S."/>
            <person name="Baroncelli R."/>
        </authorList>
    </citation>
    <scope>NUCLEOTIDE SEQUENCE [LARGE SCALE GENOMIC DNA]</scope>
    <source>
        <strain evidence="1 2">CMES1059</strain>
    </source>
</reference>
<evidence type="ECO:0000313" key="1">
    <source>
        <dbReference type="EMBL" id="KAL0929958.1"/>
    </source>
</evidence>
<dbReference type="EMBL" id="VUJX02000013">
    <property type="protein sequence ID" value="KAL0929958.1"/>
    <property type="molecule type" value="Genomic_DNA"/>
</dbReference>
<accession>A0ACC3YDM9</accession>
<proteinExistence type="predicted"/>
<protein>
    <submittedName>
        <fullName evidence="1">Uncharacterized protein</fullName>
    </submittedName>
</protein>
<evidence type="ECO:0000313" key="2">
    <source>
        <dbReference type="Proteomes" id="UP000805649"/>
    </source>
</evidence>